<gene>
    <name evidence="5" type="ORF">CCS01_26640</name>
</gene>
<dbReference type="InterPro" id="IPR002201">
    <property type="entry name" value="Glyco_trans_9"/>
</dbReference>
<organism evidence="5 6">
    <name type="scientific">Rhodopila globiformis</name>
    <name type="common">Rhodopseudomonas globiformis</name>
    <dbReference type="NCBI Taxonomy" id="1071"/>
    <lineage>
        <taxon>Bacteria</taxon>
        <taxon>Pseudomonadati</taxon>
        <taxon>Pseudomonadota</taxon>
        <taxon>Alphaproteobacteria</taxon>
        <taxon>Acetobacterales</taxon>
        <taxon>Acetobacteraceae</taxon>
        <taxon>Rhodopila</taxon>
    </lineage>
</organism>
<dbReference type="Gene3D" id="3.40.50.2000">
    <property type="entry name" value="Glycogen Phosphorylase B"/>
    <property type="match status" value="1"/>
</dbReference>
<feature type="repeat" description="TPR" evidence="3">
    <location>
        <begin position="55"/>
        <end position="88"/>
    </location>
</feature>
<sequence>MSDAMHGTTASRSEAEQFAAFRTVFTDALHQQQAGAVVEAIKTWRRALSLEPRSAEANFNLGVALRALGRPEEAMICFCKAIDLQPDNADAHNSLGNALRDKGRVDEAIACYRDAIRLQPDRFEAYSNLGDALFEQEQFEQAIPPYMAALRLKPDLLTALTRLGACLFRLDRLDEALDCLCTAVKCRLDDPEALFFLARTLHEQDRFAEAAPLYRAAIEFQPDLVSAYFNLAEAYRELGSFDAAVESVEKGIAIRSDMPGFHNVRGIALHAAGRADEAMMAYRKAIEIDPDFHQAYGNMGNALRGAGQIQEALACFETAYRLKSDDPAIRYNRALLLLALGDYPAGWADYEYRWQAGQLKRSYRAFAQPQWKGEPAAGKALLIHAEQGFGDTLQFCRYATLAADRGLRVILEVQQPLLRLMGSLAGLASVIAAGSALPPFDLQCPMMSLPLALGTTLETIPASIPYLHPDESAVAVWKARLEPMCRGGLRVGLVWAGNPRPHLPGAAATDRRRSMPFERMAPLLEVPGVHFFSLQKTGAAAPPDRGLIDVMGEMKDFADTAALIANLDLVISVDTAVLHLAAAIGKPVWMLDRSDPCWRWLTDRRDSPWYPTLRIYRQPSAGDWDAVMSACAADLRSLAGSRASADAAGSPEASAVAHSSFQEA</sequence>
<name>A0A2S6MZJ9_RHOGL</name>
<dbReference type="InterPro" id="IPR019734">
    <property type="entry name" value="TPR_rpt"/>
</dbReference>
<feature type="region of interest" description="Disordered" evidence="4">
    <location>
        <begin position="645"/>
        <end position="664"/>
    </location>
</feature>
<dbReference type="PROSITE" id="PS50005">
    <property type="entry name" value="TPR"/>
    <property type="match status" value="7"/>
</dbReference>
<evidence type="ECO:0000256" key="3">
    <source>
        <dbReference type="PROSITE-ProRule" id="PRU00339"/>
    </source>
</evidence>
<reference evidence="5 6" key="1">
    <citation type="journal article" date="2018" name="Arch. Microbiol.">
        <title>New insights into the metabolic potential of the phototrophic purple bacterium Rhodopila globiformis DSM 161(T) from its draft genome sequence and evidence for a vanadium-dependent nitrogenase.</title>
        <authorList>
            <person name="Imhoff J.F."/>
            <person name="Rahn T."/>
            <person name="Kunzel S."/>
            <person name="Neulinger S.C."/>
        </authorList>
    </citation>
    <scope>NUCLEOTIDE SEQUENCE [LARGE SCALE GENOMIC DNA]</scope>
    <source>
        <strain evidence="5 6">DSM 161</strain>
    </source>
</reference>
<dbReference type="PANTHER" id="PTHR44943">
    <property type="entry name" value="CELLULOSE SYNTHASE OPERON PROTEIN C"/>
    <property type="match status" value="1"/>
</dbReference>
<dbReference type="SUPFAM" id="SSF53756">
    <property type="entry name" value="UDP-Glycosyltransferase/glycogen phosphorylase"/>
    <property type="match status" value="1"/>
</dbReference>
<dbReference type="Pfam" id="PF01075">
    <property type="entry name" value="Glyco_transf_9"/>
    <property type="match status" value="1"/>
</dbReference>
<proteinExistence type="predicted"/>
<keyword evidence="1" id="KW-0677">Repeat</keyword>
<evidence type="ECO:0000256" key="1">
    <source>
        <dbReference type="ARBA" id="ARBA00022737"/>
    </source>
</evidence>
<dbReference type="GO" id="GO:0016757">
    <property type="term" value="F:glycosyltransferase activity"/>
    <property type="evidence" value="ECO:0007669"/>
    <property type="project" value="InterPro"/>
</dbReference>
<dbReference type="Gene3D" id="1.25.40.10">
    <property type="entry name" value="Tetratricopeptide repeat domain"/>
    <property type="match status" value="3"/>
</dbReference>
<accession>A0A2S6MZJ9</accession>
<protein>
    <submittedName>
        <fullName evidence="5">Uncharacterized protein</fullName>
    </submittedName>
</protein>
<feature type="repeat" description="TPR" evidence="3">
    <location>
        <begin position="89"/>
        <end position="122"/>
    </location>
</feature>
<comment type="caution">
    <text evidence="5">The sequence shown here is derived from an EMBL/GenBank/DDBJ whole genome shotgun (WGS) entry which is preliminary data.</text>
</comment>
<evidence type="ECO:0000313" key="6">
    <source>
        <dbReference type="Proteomes" id="UP000239724"/>
    </source>
</evidence>
<dbReference type="InterPro" id="IPR051685">
    <property type="entry name" value="Ycf3/AcsC/BcsC/TPR_MFPF"/>
</dbReference>
<dbReference type="PANTHER" id="PTHR44943:SF8">
    <property type="entry name" value="TPR REPEAT-CONTAINING PROTEIN MJ0263"/>
    <property type="match status" value="1"/>
</dbReference>
<feature type="repeat" description="TPR" evidence="3">
    <location>
        <begin position="225"/>
        <end position="258"/>
    </location>
</feature>
<evidence type="ECO:0000313" key="5">
    <source>
        <dbReference type="EMBL" id="PPQ27768.1"/>
    </source>
</evidence>
<keyword evidence="2 3" id="KW-0802">TPR repeat</keyword>
<dbReference type="Pfam" id="PF13432">
    <property type="entry name" value="TPR_16"/>
    <property type="match status" value="1"/>
</dbReference>
<keyword evidence="6" id="KW-1185">Reference proteome</keyword>
<feature type="repeat" description="TPR" evidence="3">
    <location>
        <begin position="123"/>
        <end position="156"/>
    </location>
</feature>
<dbReference type="Pfam" id="PF13414">
    <property type="entry name" value="TPR_11"/>
    <property type="match status" value="3"/>
</dbReference>
<dbReference type="SMART" id="SM00028">
    <property type="entry name" value="TPR"/>
    <property type="match status" value="9"/>
</dbReference>
<dbReference type="InterPro" id="IPR011990">
    <property type="entry name" value="TPR-like_helical_dom_sf"/>
</dbReference>
<dbReference type="PROSITE" id="PS50293">
    <property type="entry name" value="TPR_REGION"/>
    <property type="match status" value="3"/>
</dbReference>
<dbReference type="Pfam" id="PF13181">
    <property type="entry name" value="TPR_8"/>
    <property type="match status" value="1"/>
</dbReference>
<feature type="repeat" description="TPR" evidence="3">
    <location>
        <begin position="293"/>
        <end position="326"/>
    </location>
</feature>
<evidence type="ECO:0000256" key="4">
    <source>
        <dbReference type="SAM" id="MobiDB-lite"/>
    </source>
</evidence>
<feature type="repeat" description="TPR" evidence="3">
    <location>
        <begin position="259"/>
        <end position="292"/>
    </location>
</feature>
<dbReference type="OrthoDB" id="9778733at2"/>
<evidence type="ECO:0000256" key="2">
    <source>
        <dbReference type="ARBA" id="ARBA00022803"/>
    </source>
</evidence>
<dbReference type="AlphaFoldDB" id="A0A2S6MZJ9"/>
<dbReference type="Proteomes" id="UP000239724">
    <property type="component" value="Unassembled WGS sequence"/>
</dbReference>
<dbReference type="RefSeq" id="WP_104521858.1">
    <property type="nucleotide sequence ID" value="NZ_NHRY01000254.1"/>
</dbReference>
<feature type="repeat" description="TPR" evidence="3">
    <location>
        <begin position="191"/>
        <end position="224"/>
    </location>
</feature>
<dbReference type="SUPFAM" id="SSF48452">
    <property type="entry name" value="TPR-like"/>
    <property type="match status" value="2"/>
</dbReference>
<dbReference type="EMBL" id="NHRY01000254">
    <property type="protein sequence ID" value="PPQ27768.1"/>
    <property type="molecule type" value="Genomic_DNA"/>
</dbReference>